<evidence type="ECO:0008006" key="3">
    <source>
        <dbReference type="Google" id="ProtNLM"/>
    </source>
</evidence>
<dbReference type="Proteomes" id="UP000815325">
    <property type="component" value="Unassembled WGS sequence"/>
</dbReference>
<evidence type="ECO:0000313" key="2">
    <source>
        <dbReference type="Proteomes" id="UP000815325"/>
    </source>
</evidence>
<dbReference type="EMBL" id="MU069950">
    <property type="protein sequence ID" value="KAF5831422.1"/>
    <property type="molecule type" value="Genomic_DNA"/>
</dbReference>
<organism evidence="1 2">
    <name type="scientific">Dunaliella salina</name>
    <name type="common">Green alga</name>
    <name type="synonym">Protococcus salinus</name>
    <dbReference type="NCBI Taxonomy" id="3046"/>
    <lineage>
        <taxon>Eukaryota</taxon>
        <taxon>Viridiplantae</taxon>
        <taxon>Chlorophyta</taxon>
        <taxon>core chlorophytes</taxon>
        <taxon>Chlorophyceae</taxon>
        <taxon>CS clade</taxon>
        <taxon>Chlamydomonadales</taxon>
        <taxon>Dunaliellaceae</taxon>
        <taxon>Dunaliella</taxon>
    </lineage>
</organism>
<proteinExistence type="predicted"/>
<sequence length="165" mass="18449">MPTGRHHSRIMVAIAHSHNCERLQCTNTVCASQQLVARSSHRLCHRLGTPYRQLVVVVLQNLGILPYEAAQAANNTTANKAAHHERAPLPEKCSHKFFTLHEPLGFCWGGRKTYISAALFFSACKTLHNSALLQFLEVTNIYSPPCHPYTIPSKVSLHALQQLLF</sequence>
<comment type="caution">
    <text evidence="1">The sequence shown here is derived from an EMBL/GenBank/DDBJ whole genome shotgun (WGS) entry which is preliminary data.</text>
</comment>
<keyword evidence="2" id="KW-1185">Reference proteome</keyword>
<protein>
    <recommendedName>
        <fullName evidence="3">Encoded protein</fullName>
    </recommendedName>
</protein>
<name>A0ABQ7GA02_DUNSA</name>
<reference evidence="1" key="1">
    <citation type="submission" date="2017-08" db="EMBL/GenBank/DDBJ databases">
        <authorList>
            <person name="Polle J.E."/>
            <person name="Barry K."/>
            <person name="Cushman J."/>
            <person name="Schmutz J."/>
            <person name="Tran D."/>
            <person name="Hathwaick L.T."/>
            <person name="Yim W.C."/>
            <person name="Jenkins J."/>
            <person name="Mckie-Krisberg Z.M."/>
            <person name="Prochnik S."/>
            <person name="Lindquist E."/>
            <person name="Dockter R.B."/>
            <person name="Adam C."/>
            <person name="Molina H."/>
            <person name="Bunkerborg J."/>
            <person name="Jin E."/>
            <person name="Buchheim M."/>
            <person name="Magnuson J."/>
        </authorList>
    </citation>
    <scope>NUCLEOTIDE SEQUENCE</scope>
    <source>
        <strain evidence="1">CCAP 19/18</strain>
    </source>
</reference>
<gene>
    <name evidence="1" type="ORF">DUNSADRAFT_13157</name>
</gene>
<accession>A0ABQ7GA02</accession>
<evidence type="ECO:0000313" key="1">
    <source>
        <dbReference type="EMBL" id="KAF5831422.1"/>
    </source>
</evidence>